<proteinExistence type="predicted"/>
<evidence type="ECO:0000313" key="1">
    <source>
        <dbReference type="EMBL" id="KAK4021488.1"/>
    </source>
</evidence>
<dbReference type="EMBL" id="JAOYFB010000036">
    <property type="protein sequence ID" value="KAK4021488.1"/>
    <property type="molecule type" value="Genomic_DNA"/>
</dbReference>
<evidence type="ECO:0000313" key="2">
    <source>
        <dbReference type="Proteomes" id="UP001234178"/>
    </source>
</evidence>
<accession>A0ABR0A8X3</accession>
<name>A0ABR0A8X3_9CRUS</name>
<reference evidence="1 2" key="1">
    <citation type="journal article" date="2023" name="Nucleic Acids Res.">
        <title>The hologenome of Daphnia magna reveals possible DNA methylation and microbiome-mediated evolution of the host genome.</title>
        <authorList>
            <person name="Chaturvedi A."/>
            <person name="Li X."/>
            <person name="Dhandapani V."/>
            <person name="Marshall H."/>
            <person name="Kissane S."/>
            <person name="Cuenca-Cambronero M."/>
            <person name="Asole G."/>
            <person name="Calvet F."/>
            <person name="Ruiz-Romero M."/>
            <person name="Marangio P."/>
            <person name="Guigo R."/>
            <person name="Rago D."/>
            <person name="Mirbahai L."/>
            <person name="Eastwood N."/>
            <person name="Colbourne J.K."/>
            <person name="Zhou J."/>
            <person name="Mallon E."/>
            <person name="Orsini L."/>
        </authorList>
    </citation>
    <scope>NUCLEOTIDE SEQUENCE [LARGE SCALE GENOMIC DNA]</scope>
    <source>
        <strain evidence="1">LRV0_1</strain>
    </source>
</reference>
<dbReference type="Proteomes" id="UP001234178">
    <property type="component" value="Unassembled WGS sequence"/>
</dbReference>
<sequence length="59" mass="6977">MAVNISEEREEETVKWIHEDDLDLVCLTIPNEDSDHFSTTVPIFTMDKHLAQPWEEDIY</sequence>
<keyword evidence="2" id="KW-1185">Reference proteome</keyword>
<comment type="caution">
    <text evidence="1">The sequence shown here is derived from an EMBL/GenBank/DDBJ whole genome shotgun (WGS) entry which is preliminary data.</text>
</comment>
<protein>
    <submittedName>
        <fullName evidence="1">Uncharacterized protein</fullName>
    </submittedName>
</protein>
<organism evidence="1 2">
    <name type="scientific">Daphnia magna</name>
    <dbReference type="NCBI Taxonomy" id="35525"/>
    <lineage>
        <taxon>Eukaryota</taxon>
        <taxon>Metazoa</taxon>
        <taxon>Ecdysozoa</taxon>
        <taxon>Arthropoda</taxon>
        <taxon>Crustacea</taxon>
        <taxon>Branchiopoda</taxon>
        <taxon>Diplostraca</taxon>
        <taxon>Cladocera</taxon>
        <taxon>Anomopoda</taxon>
        <taxon>Daphniidae</taxon>
        <taxon>Daphnia</taxon>
    </lineage>
</organism>
<gene>
    <name evidence="1" type="ORF">OUZ56_003403</name>
</gene>